<dbReference type="GO" id="GO:0005774">
    <property type="term" value="C:vacuolar membrane"/>
    <property type="evidence" value="ECO:0007669"/>
    <property type="project" value="TreeGrafter"/>
</dbReference>
<keyword evidence="3 7" id="KW-0812">Transmembrane</keyword>
<feature type="signal peptide" evidence="8">
    <location>
        <begin position="1"/>
        <end position="18"/>
    </location>
</feature>
<name>A0A2V0P3D8_9CHLO</name>
<feature type="transmembrane region" description="Helical" evidence="7">
    <location>
        <begin position="234"/>
        <end position="254"/>
    </location>
</feature>
<dbReference type="GO" id="GO:0015184">
    <property type="term" value="F:L-cystine transmembrane transporter activity"/>
    <property type="evidence" value="ECO:0007669"/>
    <property type="project" value="TreeGrafter"/>
</dbReference>
<evidence type="ECO:0008006" key="11">
    <source>
        <dbReference type="Google" id="ProtNLM"/>
    </source>
</evidence>
<feature type="transmembrane region" description="Helical" evidence="7">
    <location>
        <begin position="198"/>
        <end position="222"/>
    </location>
</feature>
<dbReference type="Proteomes" id="UP000247498">
    <property type="component" value="Unassembled WGS sequence"/>
</dbReference>
<dbReference type="AlphaFoldDB" id="A0A2V0P3D8"/>
<feature type="transmembrane region" description="Helical" evidence="7">
    <location>
        <begin position="169"/>
        <end position="186"/>
    </location>
</feature>
<evidence type="ECO:0000313" key="9">
    <source>
        <dbReference type="EMBL" id="GBF94099.1"/>
    </source>
</evidence>
<reference evidence="9 10" key="1">
    <citation type="journal article" date="2018" name="Sci. Rep.">
        <title>Raphidocelis subcapitata (=Pseudokirchneriella subcapitata) provides an insight into genome evolution and environmental adaptations in the Sphaeropleales.</title>
        <authorList>
            <person name="Suzuki S."/>
            <person name="Yamaguchi H."/>
            <person name="Nakajima N."/>
            <person name="Kawachi M."/>
        </authorList>
    </citation>
    <scope>NUCLEOTIDE SEQUENCE [LARGE SCALE GENOMIC DNA]</scope>
    <source>
        <strain evidence="9 10">NIES-35</strain>
    </source>
</reference>
<dbReference type="GO" id="GO:0012505">
    <property type="term" value="C:endomembrane system"/>
    <property type="evidence" value="ECO:0007669"/>
    <property type="project" value="UniProtKB-SubCell"/>
</dbReference>
<evidence type="ECO:0000256" key="4">
    <source>
        <dbReference type="ARBA" id="ARBA00022737"/>
    </source>
</evidence>
<evidence type="ECO:0000256" key="3">
    <source>
        <dbReference type="ARBA" id="ARBA00022692"/>
    </source>
</evidence>
<dbReference type="InterPro" id="IPR006603">
    <property type="entry name" value="PQ-loop_rpt"/>
</dbReference>
<keyword evidence="6 7" id="KW-0472">Membrane</keyword>
<feature type="transmembrane region" description="Helical" evidence="7">
    <location>
        <begin position="274"/>
        <end position="296"/>
    </location>
</feature>
<evidence type="ECO:0000256" key="2">
    <source>
        <dbReference type="ARBA" id="ARBA00022448"/>
    </source>
</evidence>
<evidence type="ECO:0000256" key="7">
    <source>
        <dbReference type="SAM" id="Phobius"/>
    </source>
</evidence>
<dbReference type="Gene3D" id="1.20.1280.290">
    <property type="match status" value="2"/>
</dbReference>
<keyword evidence="10" id="KW-1185">Reference proteome</keyword>
<accession>A0A2V0P3D8</accession>
<dbReference type="SMART" id="SM00679">
    <property type="entry name" value="CTNS"/>
    <property type="match status" value="2"/>
</dbReference>
<comment type="subcellular location">
    <subcellularLocation>
        <location evidence="1">Endomembrane system</location>
        <topology evidence="1">Multi-pass membrane protein</topology>
    </subcellularLocation>
</comment>
<organism evidence="9 10">
    <name type="scientific">Raphidocelis subcapitata</name>
    <dbReference type="NCBI Taxonomy" id="307507"/>
    <lineage>
        <taxon>Eukaryota</taxon>
        <taxon>Viridiplantae</taxon>
        <taxon>Chlorophyta</taxon>
        <taxon>core chlorophytes</taxon>
        <taxon>Chlorophyceae</taxon>
        <taxon>CS clade</taxon>
        <taxon>Sphaeropleales</taxon>
        <taxon>Selenastraceae</taxon>
        <taxon>Raphidocelis</taxon>
    </lineage>
</organism>
<feature type="transmembrane region" description="Helical" evidence="7">
    <location>
        <begin position="71"/>
        <end position="93"/>
    </location>
</feature>
<dbReference type="FunCoup" id="A0A2V0P3D8">
    <property type="interactions" value="1502"/>
</dbReference>
<dbReference type="InParanoid" id="A0A2V0P3D8"/>
<proteinExistence type="predicted"/>
<dbReference type="PANTHER" id="PTHR13131:SF5">
    <property type="entry name" value="CYSTINOSIN"/>
    <property type="match status" value="1"/>
</dbReference>
<dbReference type="EMBL" id="BDRX01000048">
    <property type="protein sequence ID" value="GBF94099.1"/>
    <property type="molecule type" value="Genomic_DNA"/>
</dbReference>
<evidence type="ECO:0000256" key="8">
    <source>
        <dbReference type="SAM" id="SignalP"/>
    </source>
</evidence>
<feature type="chain" id="PRO_5016166361" description="Cystinosin" evidence="8">
    <location>
        <begin position="19"/>
        <end position="501"/>
    </location>
</feature>
<keyword evidence="8" id="KW-0732">Signal</keyword>
<comment type="caution">
    <text evidence="9">The sequence shown here is derived from an EMBL/GenBank/DDBJ whole genome shotgun (WGS) entry which is preliminary data.</text>
</comment>
<feature type="transmembrane region" description="Helical" evidence="7">
    <location>
        <begin position="41"/>
        <end position="59"/>
    </location>
</feature>
<evidence type="ECO:0000256" key="1">
    <source>
        <dbReference type="ARBA" id="ARBA00004127"/>
    </source>
</evidence>
<keyword evidence="2" id="KW-0813">Transport</keyword>
<sequence length="501" mass="51924">MPNWAVIALVLAVGLVAGVLSPNQKFASSPLLAVAQSATGWAYTLAWSLTFWSQAVLNYTRQDVSGLSFDFLALNMLGWVAYSLFNVAMYYALPCTPGGLHPAAPAGARAFLGAGPRAAELAALIGAHLPPSPLGAAAPPGLPAASGLAALLGGSPGGGCDYAVELNDVVFAVHALLVTTLTVWQARAYPSGGQRVHLACVLGIAVVAKFAAAYALAIWAGWDVGARLAPWMEWVYWAYFLSYVKMGVTCVKYCPQAFMNCRRRSTEGWSLLTILLDFVGGILSLGQQFVTCYWTGNWGPLASNPVKLGLAVITIVFDVVFLAQHWAYNHTASARALARARASAAAAAERRVRAVLRALASAPGRLPFDVEEDALLTLGECGVDVYVPKELQHYADSPEQLPPAAKEKLLGAYWAAGGAAGIAIPGGGAEREAAGGGGGPGGLREPLLPVAAAPAAAAAAAAAAAGFVVASSESGSEREPEVEILLGPAPAPRRWAAAAWR</sequence>
<dbReference type="PANTHER" id="PTHR13131">
    <property type="entry name" value="CYSTINOSIN"/>
    <property type="match status" value="1"/>
</dbReference>
<evidence type="ECO:0000256" key="5">
    <source>
        <dbReference type="ARBA" id="ARBA00022989"/>
    </source>
</evidence>
<dbReference type="OrthoDB" id="535086at2759"/>
<protein>
    <recommendedName>
        <fullName evidence="11">Cystinosin</fullName>
    </recommendedName>
</protein>
<feature type="transmembrane region" description="Helical" evidence="7">
    <location>
        <begin position="308"/>
        <end position="328"/>
    </location>
</feature>
<dbReference type="Pfam" id="PF04193">
    <property type="entry name" value="PQ-loop"/>
    <property type="match status" value="2"/>
</dbReference>
<dbReference type="InterPro" id="IPR005282">
    <property type="entry name" value="LC_transporter"/>
</dbReference>
<gene>
    <name evidence="9" type="ORF">Rsub_07086</name>
</gene>
<evidence type="ECO:0000313" key="10">
    <source>
        <dbReference type="Proteomes" id="UP000247498"/>
    </source>
</evidence>
<evidence type="ECO:0000256" key="6">
    <source>
        <dbReference type="ARBA" id="ARBA00023136"/>
    </source>
</evidence>
<keyword evidence="4" id="KW-0677">Repeat</keyword>
<keyword evidence="5 7" id="KW-1133">Transmembrane helix</keyword>